<organism evidence="1">
    <name type="scientific">Cacopsylla melanoneura</name>
    <dbReference type="NCBI Taxonomy" id="428564"/>
    <lineage>
        <taxon>Eukaryota</taxon>
        <taxon>Metazoa</taxon>
        <taxon>Ecdysozoa</taxon>
        <taxon>Arthropoda</taxon>
        <taxon>Hexapoda</taxon>
        <taxon>Insecta</taxon>
        <taxon>Pterygota</taxon>
        <taxon>Neoptera</taxon>
        <taxon>Paraneoptera</taxon>
        <taxon>Hemiptera</taxon>
        <taxon>Sternorrhyncha</taxon>
        <taxon>Psylloidea</taxon>
        <taxon>Psyllidae</taxon>
        <taxon>Psyllinae</taxon>
        <taxon>Cacopsylla</taxon>
    </lineage>
</organism>
<dbReference type="EMBL" id="HBUF01576123">
    <property type="protein sequence ID" value="CAG6768378.1"/>
    <property type="molecule type" value="Transcribed_RNA"/>
</dbReference>
<evidence type="ECO:0000313" key="1">
    <source>
        <dbReference type="EMBL" id="CAG6768380.1"/>
    </source>
</evidence>
<dbReference type="EMBL" id="HBUF01066336">
    <property type="protein sequence ID" value="CAG6627763.1"/>
    <property type="molecule type" value="Transcribed_RNA"/>
</dbReference>
<dbReference type="EMBL" id="HBUF01229745">
    <property type="protein sequence ID" value="CAG6672851.1"/>
    <property type="molecule type" value="Transcribed_RNA"/>
</dbReference>
<proteinExistence type="predicted"/>
<dbReference type="EMBL" id="HBUF01348867">
    <property type="protein sequence ID" value="CAG6712025.1"/>
    <property type="molecule type" value="Transcribed_RNA"/>
</dbReference>
<reference evidence="1" key="1">
    <citation type="submission" date="2021-05" db="EMBL/GenBank/DDBJ databases">
        <authorList>
            <person name="Alioto T."/>
            <person name="Alioto T."/>
            <person name="Gomez Garrido J."/>
        </authorList>
    </citation>
    <scope>NUCLEOTIDE SEQUENCE</scope>
</reference>
<sequence>MKRGNILNCTESLQERPLYPDQSCLVAPLNCSCVLCSTDKAMVKGSGGWRTILIRSRRHNAAGVSIQQLYKTKEENTNKVRKTINLRILPYYCHNTCHIITLPRF</sequence>
<dbReference type="EMBL" id="HBUF01066335">
    <property type="protein sequence ID" value="CAG6627761.1"/>
    <property type="molecule type" value="Transcribed_RNA"/>
</dbReference>
<dbReference type="EMBL" id="HBUF01576124">
    <property type="protein sequence ID" value="CAG6768380.1"/>
    <property type="molecule type" value="Transcribed_RNA"/>
</dbReference>
<accession>A0A8D9ALV8</accession>
<protein>
    <submittedName>
        <fullName evidence="1">Uncharacterized protein</fullName>
    </submittedName>
</protein>
<name>A0A8D9ALV8_9HEMI</name>
<dbReference type="AlphaFoldDB" id="A0A8D9ALV8"/>